<protein>
    <submittedName>
        <fullName evidence="5">Alpha-glucosidase</fullName>
    </submittedName>
</protein>
<keyword evidence="3" id="KW-0326">Glycosidase</keyword>
<dbReference type="SUPFAM" id="SSF51011">
    <property type="entry name" value="Glycosyl hydrolase domain"/>
    <property type="match status" value="1"/>
</dbReference>
<proteinExistence type="inferred from homology"/>
<dbReference type="PANTHER" id="PTHR10357:SF179">
    <property type="entry name" value="NEUTRAL AND BASIC AMINO ACID TRANSPORT PROTEIN RBAT"/>
    <property type="match status" value="1"/>
</dbReference>
<dbReference type="SMART" id="SM00642">
    <property type="entry name" value="Aamy"/>
    <property type="match status" value="1"/>
</dbReference>
<reference evidence="5 6" key="1">
    <citation type="submission" date="2017-05" db="EMBL/GenBank/DDBJ databases">
        <title>Vagococcus spp. assemblies.</title>
        <authorList>
            <person name="Gulvik C.A."/>
        </authorList>
    </citation>
    <scope>NUCLEOTIDE SEQUENCE [LARGE SCALE GENOMIC DNA]</scope>
    <source>
        <strain evidence="5 6">SS1995</strain>
    </source>
</reference>
<evidence type="ECO:0000313" key="5">
    <source>
        <dbReference type="EMBL" id="RSU00056.1"/>
    </source>
</evidence>
<gene>
    <name evidence="5" type="ORF">CBF37_01780</name>
</gene>
<dbReference type="Gene3D" id="3.90.400.10">
    <property type="entry name" value="Oligo-1,6-glucosidase, Domain 2"/>
    <property type="match status" value="1"/>
</dbReference>
<keyword evidence="2" id="KW-0378">Hydrolase</keyword>
<dbReference type="AlphaFoldDB" id="A0A430A0Y3"/>
<evidence type="ECO:0000259" key="4">
    <source>
        <dbReference type="SMART" id="SM00642"/>
    </source>
</evidence>
<evidence type="ECO:0000256" key="1">
    <source>
        <dbReference type="ARBA" id="ARBA00008061"/>
    </source>
</evidence>
<name>A0A430A0Y3_9ENTE</name>
<evidence type="ECO:0000313" key="6">
    <source>
        <dbReference type="Proteomes" id="UP000287857"/>
    </source>
</evidence>
<dbReference type="InterPro" id="IPR045857">
    <property type="entry name" value="O16G_dom_2"/>
</dbReference>
<evidence type="ECO:0000256" key="2">
    <source>
        <dbReference type="ARBA" id="ARBA00022801"/>
    </source>
</evidence>
<dbReference type="GO" id="GO:0009313">
    <property type="term" value="P:oligosaccharide catabolic process"/>
    <property type="evidence" value="ECO:0007669"/>
    <property type="project" value="TreeGrafter"/>
</dbReference>
<dbReference type="Proteomes" id="UP000287857">
    <property type="component" value="Unassembled WGS sequence"/>
</dbReference>
<dbReference type="SUPFAM" id="SSF51445">
    <property type="entry name" value="(Trans)glycosidases"/>
    <property type="match status" value="1"/>
</dbReference>
<dbReference type="EMBL" id="NGJS01000002">
    <property type="protein sequence ID" value="RSU00056.1"/>
    <property type="molecule type" value="Genomic_DNA"/>
</dbReference>
<feature type="domain" description="Glycosyl hydrolase family 13 catalytic" evidence="4">
    <location>
        <begin position="13"/>
        <end position="418"/>
    </location>
</feature>
<comment type="similarity">
    <text evidence="1">Belongs to the glycosyl hydrolase 13 family.</text>
</comment>
<keyword evidence="6" id="KW-1185">Reference proteome</keyword>
<accession>A0A430A0Y3</accession>
<organism evidence="5 6">
    <name type="scientific">Vagococcus vulneris</name>
    <dbReference type="NCBI Taxonomy" id="1977869"/>
    <lineage>
        <taxon>Bacteria</taxon>
        <taxon>Bacillati</taxon>
        <taxon>Bacillota</taxon>
        <taxon>Bacilli</taxon>
        <taxon>Lactobacillales</taxon>
        <taxon>Enterococcaceae</taxon>
        <taxon>Vagococcus</taxon>
    </lineage>
</organism>
<dbReference type="InterPro" id="IPR006047">
    <property type="entry name" value="GH13_cat_dom"/>
</dbReference>
<comment type="caution">
    <text evidence="5">The sequence shown here is derived from an EMBL/GenBank/DDBJ whole genome shotgun (WGS) entry which is preliminary data.</text>
</comment>
<evidence type="ECO:0000256" key="3">
    <source>
        <dbReference type="ARBA" id="ARBA00023295"/>
    </source>
</evidence>
<dbReference type="CDD" id="cd11333">
    <property type="entry name" value="AmyAc_SI_OligoGlu_DGase"/>
    <property type="match status" value="1"/>
</dbReference>
<dbReference type="FunFam" id="3.90.400.10:FF:000002">
    <property type="entry name" value="Sucrose isomerase"/>
    <property type="match status" value="1"/>
</dbReference>
<dbReference type="InterPro" id="IPR017853">
    <property type="entry name" value="GH"/>
</dbReference>
<dbReference type="Gene3D" id="3.20.20.80">
    <property type="entry name" value="Glycosidases"/>
    <property type="match status" value="1"/>
</dbReference>
<sequence>MASYWWKDAIIYQIYPKSFKDTNHDGVGDLRGIIESLNYIKELGVNTLWLNPIFISPQIDNGYDVSNYYAVDEIFGTLEDVEELIEKAHALDLRIIFDLVLNHTSNQHPWFQEALKGKDNIYRDYYLWEDAAQDGSAPNNWESFFGGSVWEYDTHSRQYYFHLFAKEMPDLNWKNPEVQKSMVDIAKFWLSKGIDGFRLDAFIHMVKDDFSLNVPNIASGEIALAEQYYANLPEVRVYLEEFISELRKVKPDIFIVGEAASATPKLALDYIGENLCSTVISFDHIQDREIIENPLIPKGLGPKTLNVSDFKKRMISWQTDLKAGQQPTLYWNNHDMPRLVSRFGNDEAYRVKSSQSLAAAMYLLSGIPVLLYGEEIGMKNLKISDISAFQQPTAKEQYNQLLANDFSKEEALKMIASINKEASRGGMQWTADKYSGFSDYGCWSGVNIETAFNVQAEKDDPNSILTFYQELLRLKKDDIFQKGKTEFIQTSDNLIAYKRILADEEAIVVCHVTEEPTDVPDWLSSLEDNYQVVMSSFDYKMADMMQPYDYIIVSK</sequence>
<dbReference type="RefSeq" id="WP_165866599.1">
    <property type="nucleotide sequence ID" value="NZ_NGJS01000002.1"/>
</dbReference>
<dbReference type="GO" id="GO:0004556">
    <property type="term" value="F:alpha-amylase activity"/>
    <property type="evidence" value="ECO:0007669"/>
    <property type="project" value="TreeGrafter"/>
</dbReference>
<dbReference type="PANTHER" id="PTHR10357">
    <property type="entry name" value="ALPHA-AMYLASE FAMILY MEMBER"/>
    <property type="match status" value="1"/>
</dbReference>
<dbReference type="Pfam" id="PF00128">
    <property type="entry name" value="Alpha-amylase"/>
    <property type="match status" value="1"/>
</dbReference>